<dbReference type="Gene3D" id="1.20.1270.60">
    <property type="entry name" value="Arfaptin homology (AH) domain/BAR domain"/>
    <property type="match status" value="1"/>
</dbReference>
<dbReference type="Pfam" id="PF10455">
    <property type="entry name" value="BAR_2"/>
    <property type="match status" value="1"/>
</dbReference>
<dbReference type="OrthoDB" id="5549748at2759"/>
<dbReference type="InterPro" id="IPR027267">
    <property type="entry name" value="AH/BAR_dom_sf"/>
</dbReference>
<accession>A0A1G4KNJ8</accession>
<reference evidence="3" key="1">
    <citation type="submission" date="2016-03" db="EMBL/GenBank/DDBJ databases">
        <authorList>
            <person name="Devillers Hugo."/>
        </authorList>
    </citation>
    <scope>NUCLEOTIDE SEQUENCE [LARGE SCALE GENOMIC DNA]</scope>
</reference>
<evidence type="ECO:0000313" key="3">
    <source>
        <dbReference type="Proteomes" id="UP000189911"/>
    </source>
</evidence>
<name>A0A1G4KNJ8_9SACH</name>
<organism evidence="2 3">
    <name type="scientific">Lachancea nothofagi CBS 11611</name>
    <dbReference type="NCBI Taxonomy" id="1266666"/>
    <lineage>
        <taxon>Eukaryota</taxon>
        <taxon>Fungi</taxon>
        <taxon>Dikarya</taxon>
        <taxon>Ascomycota</taxon>
        <taxon>Saccharomycotina</taxon>
        <taxon>Saccharomycetes</taxon>
        <taxon>Saccharomycetales</taxon>
        <taxon>Saccharomycetaceae</taxon>
        <taxon>Lachancea</taxon>
    </lineage>
</organism>
<protein>
    <submittedName>
        <fullName evidence="2">LANO_0H21198g1_1</fullName>
    </submittedName>
</protein>
<dbReference type="InterPro" id="IPR018859">
    <property type="entry name" value="BAR_dom-cont"/>
</dbReference>
<proteinExistence type="predicted"/>
<keyword evidence="3" id="KW-1185">Reference proteome</keyword>
<evidence type="ECO:0000256" key="1">
    <source>
        <dbReference type="SAM" id="MobiDB-lite"/>
    </source>
</evidence>
<gene>
    <name evidence="2" type="ORF">LANO_0H21198G</name>
</gene>
<dbReference type="SUPFAM" id="SSF103657">
    <property type="entry name" value="BAR/IMD domain-like"/>
    <property type="match status" value="1"/>
</dbReference>
<dbReference type="Proteomes" id="UP000189911">
    <property type="component" value="Chromosome H"/>
</dbReference>
<dbReference type="EMBL" id="LT598447">
    <property type="protein sequence ID" value="SCV06059.1"/>
    <property type="molecule type" value="Genomic_DNA"/>
</dbReference>
<feature type="region of interest" description="Disordered" evidence="1">
    <location>
        <begin position="263"/>
        <end position="302"/>
    </location>
</feature>
<sequence>MSSYFSSFSLNKFTDTITNAAHKTQNTLSTAIANIQLDDPQAKLSLKARKHYLQETLGAIEDISKLPPQYLFLEKKCDSLEKVCRRMLIVTKTFEVEGYDYPPNLSESLSDWWSSNKEGLFNFASSKKETKPPTTTQSSDGDALVPKSFAQAISKAAKDSAEVLKFLREEEKNSSVDDDDEEDEDVSPLIKMFEAWSQCQYKMDQGKSEMDTLMIKEFNHKLTNLVDDKFKNARTLRRKVEDSRLKFDTMRYEVKFTEQQASAVEKSSLEPAADSTNETLDTASKVENEDATGVEKTLDSTESEAQKLLEKLEDEFVSNTTEAVEVMGEITDSSEIINLVKLFHNFQLVYHRQCVQDLENSMKLLNELDSEDA</sequence>
<evidence type="ECO:0000313" key="2">
    <source>
        <dbReference type="EMBL" id="SCV06059.1"/>
    </source>
</evidence>
<dbReference type="AlphaFoldDB" id="A0A1G4KNJ8"/>